<organism evidence="8">
    <name type="scientific">Bionectria ochroleuca</name>
    <name type="common">Gliocladium roseum</name>
    <dbReference type="NCBI Taxonomy" id="29856"/>
    <lineage>
        <taxon>Eukaryota</taxon>
        <taxon>Fungi</taxon>
        <taxon>Dikarya</taxon>
        <taxon>Ascomycota</taxon>
        <taxon>Pezizomycotina</taxon>
        <taxon>Sordariomycetes</taxon>
        <taxon>Hypocreomycetidae</taxon>
        <taxon>Hypocreales</taxon>
        <taxon>Bionectriaceae</taxon>
        <taxon>Clonostachys</taxon>
    </lineage>
</organism>
<dbReference type="PANTHER" id="PTHR23501">
    <property type="entry name" value="MAJOR FACILITATOR SUPERFAMILY"/>
    <property type="match status" value="1"/>
</dbReference>
<dbReference type="Pfam" id="PF07690">
    <property type="entry name" value="MFS_1"/>
    <property type="match status" value="2"/>
</dbReference>
<evidence type="ECO:0000256" key="1">
    <source>
        <dbReference type="ARBA" id="ARBA00004141"/>
    </source>
</evidence>
<evidence type="ECO:0000256" key="6">
    <source>
        <dbReference type="SAM" id="Phobius"/>
    </source>
</evidence>
<dbReference type="InterPro" id="IPR020846">
    <property type="entry name" value="MFS_dom"/>
</dbReference>
<feature type="transmembrane region" description="Helical" evidence="6">
    <location>
        <begin position="446"/>
        <end position="465"/>
    </location>
</feature>
<protein>
    <recommendedName>
        <fullName evidence="7">Major facilitator superfamily (MFS) profile domain-containing protein</fullName>
    </recommendedName>
</protein>
<comment type="subcellular location">
    <subcellularLocation>
        <location evidence="1">Membrane</location>
        <topology evidence="1">Multi-pass membrane protein</topology>
    </subcellularLocation>
</comment>
<proteinExistence type="predicted"/>
<feature type="transmembrane region" description="Helical" evidence="6">
    <location>
        <begin position="72"/>
        <end position="91"/>
    </location>
</feature>
<feature type="transmembrane region" description="Helical" evidence="6">
    <location>
        <begin position="323"/>
        <end position="342"/>
    </location>
</feature>
<dbReference type="InterPro" id="IPR011701">
    <property type="entry name" value="MFS"/>
</dbReference>
<feature type="region of interest" description="Disordered" evidence="5">
    <location>
        <begin position="1"/>
        <end position="52"/>
    </location>
</feature>
<accession>A0A0B7KBK0</accession>
<feature type="transmembrane region" description="Helical" evidence="6">
    <location>
        <begin position="586"/>
        <end position="605"/>
    </location>
</feature>
<feature type="transmembrane region" description="Helical" evidence="6">
    <location>
        <begin position="477"/>
        <end position="496"/>
    </location>
</feature>
<evidence type="ECO:0000256" key="5">
    <source>
        <dbReference type="SAM" id="MobiDB-lite"/>
    </source>
</evidence>
<dbReference type="GO" id="GO:0015343">
    <property type="term" value="F:siderophore-iron transmembrane transporter activity"/>
    <property type="evidence" value="ECO:0007669"/>
    <property type="project" value="TreeGrafter"/>
</dbReference>
<feature type="domain" description="Major facilitator superfamily (MFS) profile" evidence="7">
    <location>
        <begin position="78"/>
        <end position="609"/>
    </location>
</feature>
<feature type="transmembrane region" description="Helical" evidence="6">
    <location>
        <begin position="143"/>
        <end position="164"/>
    </location>
</feature>
<feature type="transmembrane region" description="Helical" evidence="6">
    <location>
        <begin position="420"/>
        <end position="440"/>
    </location>
</feature>
<keyword evidence="2 6" id="KW-0812">Transmembrane</keyword>
<feature type="transmembrane region" description="Helical" evidence="6">
    <location>
        <begin position="296"/>
        <end position="317"/>
    </location>
</feature>
<gene>
    <name evidence="8" type="ORF">BN869_000010991_1</name>
</gene>
<dbReference type="PANTHER" id="PTHR23501:SF87">
    <property type="entry name" value="SIDEROPHORE IRON TRANSPORTER 2"/>
    <property type="match status" value="1"/>
</dbReference>
<evidence type="ECO:0000259" key="7">
    <source>
        <dbReference type="PROSITE" id="PS50850"/>
    </source>
</evidence>
<keyword evidence="3 6" id="KW-1133">Transmembrane helix</keyword>
<dbReference type="AlphaFoldDB" id="A0A0B7KBK0"/>
<evidence type="ECO:0000313" key="8">
    <source>
        <dbReference type="EMBL" id="CEO54933.1"/>
    </source>
</evidence>
<reference evidence="8" key="1">
    <citation type="submission" date="2015-01" db="EMBL/GenBank/DDBJ databases">
        <authorList>
            <person name="Durling Mikael"/>
        </authorList>
    </citation>
    <scope>NUCLEOTIDE SEQUENCE</scope>
</reference>
<keyword evidence="4 6" id="KW-0472">Membrane</keyword>
<dbReference type="EMBL" id="CDPU01000046">
    <property type="protein sequence ID" value="CEO54933.1"/>
    <property type="molecule type" value="Genomic_DNA"/>
</dbReference>
<evidence type="ECO:0000256" key="4">
    <source>
        <dbReference type="ARBA" id="ARBA00023136"/>
    </source>
</evidence>
<evidence type="ECO:0000256" key="3">
    <source>
        <dbReference type="ARBA" id="ARBA00022989"/>
    </source>
</evidence>
<sequence>MFEEQSQSSREESKYGRASVLPATSEPAWEMEFAPVGENPPTAPPDESYDMSRRSSRDFVQDGVRGMEAISLAWTGWSLLVPYCSLLLTAFVTSLEGQVTTPLLSLMTKPFQQHSLLSTTFVVRDIIYVVAKPPIAKLADVFGRLEAFCLTVGLLIIGYIQLAATTSVQGFAAAQVFYSVGSTGLLLVQQIFIADTTDLPNRALFSTLPDLPYLVTVWIGDIIGDQIVDSSGSWRWAFGMWTLILPIAFIPLAYSLFINGRKASRLGLGPRTYTTLQGGITGVPQNLWRDLDIGGIILLSLGLSLILIPCSIAGYVSGGWGNGNLVAMVTMGAIFLVIFPFWEASSRFARKRGMEGRLGSFLGSLAPYPLIPLRLLKSSTFSAGCLLAVFYFMAFYLSVQPHLYSYLIVVRNFSVSDANYVLKIFYVTATVSSLIVSVFIKISNRYKWFVTGGSCVYLLGIGLMIQLRGEPSRSAIVASQILIGIGGGMLNVPAQLGVQASAGHQNVGVATAIFLSLVSVGGAIGSAISTALWERYIPSKLQDYLPDGEKNRARIIYEDYNEALEYPMGSPARDAIIRSYRESMTVLLIIAVVIAVLVLACSLFMEDFSLSMVQQGVTGRVVGGQVDENQWKKGDKRSYLRKALGWIAGRPVPNV</sequence>
<dbReference type="Gene3D" id="1.20.1250.20">
    <property type="entry name" value="MFS general substrate transporter like domains"/>
    <property type="match status" value="2"/>
</dbReference>
<dbReference type="SUPFAM" id="SSF103473">
    <property type="entry name" value="MFS general substrate transporter"/>
    <property type="match status" value="1"/>
</dbReference>
<feature type="transmembrane region" description="Helical" evidence="6">
    <location>
        <begin position="236"/>
        <end position="257"/>
    </location>
</feature>
<feature type="transmembrane region" description="Helical" evidence="6">
    <location>
        <begin position="170"/>
        <end position="192"/>
    </location>
</feature>
<feature type="transmembrane region" description="Helical" evidence="6">
    <location>
        <begin position="508"/>
        <end position="533"/>
    </location>
</feature>
<name>A0A0B7KBK0_BIOOC</name>
<dbReference type="GO" id="GO:0005886">
    <property type="term" value="C:plasma membrane"/>
    <property type="evidence" value="ECO:0007669"/>
    <property type="project" value="TreeGrafter"/>
</dbReference>
<dbReference type="PROSITE" id="PS50850">
    <property type="entry name" value="MFS"/>
    <property type="match status" value="1"/>
</dbReference>
<evidence type="ECO:0000256" key="2">
    <source>
        <dbReference type="ARBA" id="ARBA00022692"/>
    </source>
</evidence>
<feature type="transmembrane region" description="Helical" evidence="6">
    <location>
        <begin position="381"/>
        <end position="399"/>
    </location>
</feature>
<dbReference type="InterPro" id="IPR036259">
    <property type="entry name" value="MFS_trans_sf"/>
</dbReference>